<keyword evidence="2" id="KW-1185">Reference proteome</keyword>
<reference evidence="1 2" key="1">
    <citation type="submission" date="2012-08" db="EMBL/GenBank/DDBJ databases">
        <title>Oryza genome evolution.</title>
        <authorList>
            <person name="Wing R.A."/>
        </authorList>
    </citation>
    <scope>NUCLEOTIDE SEQUENCE</scope>
</reference>
<dbReference type="InterPro" id="IPR029071">
    <property type="entry name" value="Ubiquitin-like_domsf"/>
</dbReference>
<evidence type="ECO:0000313" key="1">
    <source>
        <dbReference type="EnsemblPlants" id="LPERR02G14830.1"/>
    </source>
</evidence>
<dbReference type="STRING" id="77586.A0A0D9VGH7"/>
<dbReference type="Pfam" id="PF14555">
    <property type="entry name" value="UBA_4"/>
    <property type="match status" value="1"/>
</dbReference>
<protein>
    <recommendedName>
        <fullName evidence="3">UBX domain-containing protein</fullName>
    </recommendedName>
</protein>
<dbReference type="PANTHER" id="PTHR23322">
    <property type="entry name" value="FAS-ASSOCIATED PROTEIN"/>
    <property type="match status" value="1"/>
</dbReference>
<accession>A0A0D9VGH7</accession>
<reference evidence="2" key="2">
    <citation type="submission" date="2013-12" db="EMBL/GenBank/DDBJ databases">
        <authorList>
            <person name="Yu Y."/>
            <person name="Lee S."/>
            <person name="de Baynast K."/>
            <person name="Wissotski M."/>
            <person name="Liu L."/>
            <person name="Talag J."/>
            <person name="Goicoechea J."/>
            <person name="Angelova A."/>
            <person name="Jetty R."/>
            <person name="Kudrna D."/>
            <person name="Golser W."/>
            <person name="Rivera L."/>
            <person name="Zhang J."/>
            <person name="Wing R."/>
        </authorList>
    </citation>
    <scope>NUCLEOTIDE SEQUENCE</scope>
</reference>
<sequence>MAAAASEEMDGLIARFMDVTICDNRDAAASHLVSCNGSIEDAVGLYFAATAAELDEEEASPAVRPPIPTRTERLIDHTYPNASSAPVVRTPLPPPIVRPRARAVRPLDGNYLSAVLGTTAPPTPAPVPVAVEATTGLGENTDTIPSPADEAKYPALAAAQVVEDQEEEDVALEEDEPLAEGEAACSVRVVFPDGRVAEKAFGAGRPVTELFRYCDSSVGGGRRRRRAFRLVPFAGAASDEIRRGEATTFEELGLHCWTLHLLFGLGPRRTGDHD</sequence>
<dbReference type="HOGENOM" id="CLU_1226506_0_0_1"/>
<dbReference type="Gene3D" id="1.10.8.10">
    <property type="entry name" value="DNA helicase RuvA subunit, C-terminal domain"/>
    <property type="match status" value="1"/>
</dbReference>
<evidence type="ECO:0000313" key="2">
    <source>
        <dbReference type="Proteomes" id="UP000032180"/>
    </source>
</evidence>
<dbReference type="InterPro" id="IPR050730">
    <property type="entry name" value="UBX_domain-protein"/>
</dbReference>
<dbReference type="EnsemblPlants" id="LPERR02G14830.1">
    <property type="protein sequence ID" value="LPERR02G14830.1"/>
    <property type="gene ID" value="LPERR02G14830"/>
</dbReference>
<dbReference type="SUPFAM" id="SSF54236">
    <property type="entry name" value="Ubiquitin-like"/>
    <property type="match status" value="1"/>
</dbReference>
<reference evidence="1" key="3">
    <citation type="submission" date="2015-04" db="UniProtKB">
        <authorList>
            <consortium name="EnsemblPlants"/>
        </authorList>
    </citation>
    <scope>IDENTIFICATION</scope>
</reference>
<dbReference type="GO" id="GO:0043161">
    <property type="term" value="P:proteasome-mediated ubiquitin-dependent protein catabolic process"/>
    <property type="evidence" value="ECO:0007669"/>
    <property type="project" value="TreeGrafter"/>
</dbReference>
<name>A0A0D9VGH7_9ORYZ</name>
<dbReference type="GO" id="GO:0005634">
    <property type="term" value="C:nucleus"/>
    <property type="evidence" value="ECO:0007669"/>
    <property type="project" value="TreeGrafter"/>
</dbReference>
<dbReference type="Proteomes" id="UP000032180">
    <property type="component" value="Chromosome 2"/>
</dbReference>
<dbReference type="GO" id="GO:0043130">
    <property type="term" value="F:ubiquitin binding"/>
    <property type="evidence" value="ECO:0007669"/>
    <property type="project" value="TreeGrafter"/>
</dbReference>
<dbReference type="PANTHER" id="PTHR23322:SF89">
    <property type="entry name" value="OS02G0522600 PROTEIN"/>
    <property type="match status" value="1"/>
</dbReference>
<proteinExistence type="predicted"/>
<organism evidence="1 2">
    <name type="scientific">Leersia perrieri</name>
    <dbReference type="NCBI Taxonomy" id="77586"/>
    <lineage>
        <taxon>Eukaryota</taxon>
        <taxon>Viridiplantae</taxon>
        <taxon>Streptophyta</taxon>
        <taxon>Embryophyta</taxon>
        <taxon>Tracheophyta</taxon>
        <taxon>Spermatophyta</taxon>
        <taxon>Magnoliopsida</taxon>
        <taxon>Liliopsida</taxon>
        <taxon>Poales</taxon>
        <taxon>Poaceae</taxon>
        <taxon>BOP clade</taxon>
        <taxon>Oryzoideae</taxon>
        <taxon>Oryzeae</taxon>
        <taxon>Oryzinae</taxon>
        <taxon>Leersia</taxon>
    </lineage>
</organism>
<dbReference type="Gramene" id="LPERR02G14830.1">
    <property type="protein sequence ID" value="LPERR02G14830.1"/>
    <property type="gene ID" value="LPERR02G14830"/>
</dbReference>
<dbReference type="AlphaFoldDB" id="A0A0D9VGH7"/>
<evidence type="ECO:0008006" key="3">
    <source>
        <dbReference type="Google" id="ProtNLM"/>
    </source>
</evidence>